<evidence type="ECO:0000313" key="2">
    <source>
        <dbReference type="Proteomes" id="UP000693797"/>
    </source>
</evidence>
<reference evidence="1 2" key="1">
    <citation type="submission" date="2020-07" db="EMBL/GenBank/DDBJ databases">
        <title>Highly diverse flavobacterial phages as mortality factor during North Sea spring blooms.</title>
        <authorList>
            <person name="Bartlau N."/>
            <person name="Wichels A."/>
            <person name="Krohne G."/>
            <person name="Adriaenssens E.M."/>
            <person name="Heins A."/>
            <person name="Fuchs B.M."/>
            <person name="Amann R."/>
            <person name="Moraru C."/>
        </authorList>
    </citation>
    <scope>NUCLEOTIDE SEQUENCE [LARGE SCALE GENOMIC DNA]</scope>
</reference>
<sequence length="232" mass="26765">MINKAFDLLKTIVNKEVRGNVPSPDELNLIAKQVQSEIFRAYFEDENRDKIKQNRGATSSGYSNLAFNQRQKIDQFSDKATLVVSTGSDFLLPDNLYQIKDNGLDYNGKVISEMEGQRFSFANTSLMKPSETFPTYERYGNKISVSPTTIVSGVTCRYVRIPKDPKWTYSTAFDREFFNPSADDFQDFELHESEFSNIVVRMLSYLGIHIREVEVTQYAEKLKEKTEIRDEQ</sequence>
<proteinExistence type="predicted"/>
<dbReference type="Proteomes" id="UP000693797">
    <property type="component" value="Segment"/>
</dbReference>
<gene>
    <name evidence="1" type="ORF">Calle1_7</name>
</gene>
<accession>A0A8E5E905</accession>
<keyword evidence="2" id="KW-1185">Reference proteome</keyword>
<organism evidence="1 2">
    <name type="scientific">Cellulophaga phage Calle_1</name>
    <dbReference type="NCBI Taxonomy" id="2745643"/>
    <lineage>
        <taxon>Viruses</taxon>
        <taxon>Duplodnaviria</taxon>
        <taxon>Heunggongvirae</taxon>
        <taxon>Uroviricota</taxon>
        <taxon>Caudoviricetes</taxon>
        <taxon>Pervagoviridae</taxon>
        <taxon>Callevirus</taxon>
        <taxon>Callevirus Calle</taxon>
    </lineage>
</organism>
<dbReference type="EMBL" id="MT732432">
    <property type="protein sequence ID" value="QQV89723.1"/>
    <property type="molecule type" value="Genomic_DNA"/>
</dbReference>
<evidence type="ECO:0000313" key="1">
    <source>
        <dbReference type="EMBL" id="QQV89723.1"/>
    </source>
</evidence>
<name>A0A8E5E905_9CAUD</name>
<protein>
    <submittedName>
        <fullName evidence="1">Structural protein</fullName>
    </submittedName>
</protein>